<dbReference type="PANTHER" id="PTHR44499">
    <property type="entry name" value="JOUBERIN"/>
    <property type="match status" value="1"/>
</dbReference>
<dbReference type="GO" id="GO:0036064">
    <property type="term" value="C:ciliary basal body"/>
    <property type="evidence" value="ECO:0007669"/>
    <property type="project" value="TreeGrafter"/>
</dbReference>
<dbReference type="Proteomes" id="UP000595437">
    <property type="component" value="Chromosome 5"/>
</dbReference>
<dbReference type="Gene3D" id="2.130.10.10">
    <property type="entry name" value="YVTN repeat-like/Quinoprotein amine dehydrogenase"/>
    <property type="match status" value="1"/>
</dbReference>
<evidence type="ECO:0008006" key="3">
    <source>
        <dbReference type="Google" id="ProtNLM"/>
    </source>
</evidence>
<dbReference type="SUPFAM" id="SSF50998">
    <property type="entry name" value="Quinoprotein alcohol dehydrogenase-like"/>
    <property type="match status" value="1"/>
</dbReference>
<dbReference type="Pfam" id="PF00400">
    <property type="entry name" value="WD40"/>
    <property type="match status" value="1"/>
</dbReference>
<dbReference type="InterPro" id="IPR015943">
    <property type="entry name" value="WD40/YVTN_repeat-like_dom_sf"/>
</dbReference>
<name>A0A7T8KFN0_CALRO</name>
<dbReference type="GO" id="GO:0044458">
    <property type="term" value="P:motile cilium assembly"/>
    <property type="evidence" value="ECO:0007669"/>
    <property type="project" value="TreeGrafter"/>
</dbReference>
<dbReference type="AlphaFoldDB" id="A0A7T8KFN0"/>
<dbReference type="InterPro" id="IPR011047">
    <property type="entry name" value="Quinoprotein_ADH-like_sf"/>
</dbReference>
<sequence length="167" mass="18594">MGCPINDIKIHPGGRRLLIHSRSIRNALLMVDMKLCSLMTRYEGSQSFLGSSRTRCCISPCGSYVFAGSQDGGAYVWNTDTGQTAYLYTQPFLSASNCTVTAVAYHPHRHFLVLASSDPGLPVLVYTEEELQESVSQQCEQPNQISTTSIQNEDFECILQKLDMYLK</sequence>
<proteinExistence type="predicted"/>
<protein>
    <recommendedName>
        <fullName evidence="3">WD repeat-containing protein 18</fullName>
    </recommendedName>
</protein>
<evidence type="ECO:0000313" key="1">
    <source>
        <dbReference type="EMBL" id="QQP54878.1"/>
    </source>
</evidence>
<dbReference type="InterPro" id="IPR052803">
    <property type="entry name" value="Cilium-Associated_Jouberin"/>
</dbReference>
<evidence type="ECO:0000313" key="2">
    <source>
        <dbReference type="Proteomes" id="UP000595437"/>
    </source>
</evidence>
<dbReference type="EMBL" id="CP045894">
    <property type="protein sequence ID" value="QQP54878.1"/>
    <property type="molecule type" value="Genomic_DNA"/>
</dbReference>
<gene>
    <name evidence="1" type="ORF">FKW44_007860</name>
</gene>
<reference evidence="2" key="1">
    <citation type="submission" date="2021-01" db="EMBL/GenBank/DDBJ databases">
        <title>Caligus Genome Assembly.</title>
        <authorList>
            <person name="Gallardo-Escarate C."/>
        </authorList>
    </citation>
    <scope>NUCLEOTIDE SEQUENCE [LARGE SCALE GENOMIC DNA]</scope>
</reference>
<keyword evidence="2" id="KW-1185">Reference proteome</keyword>
<dbReference type="InterPro" id="IPR001680">
    <property type="entry name" value="WD40_rpt"/>
</dbReference>
<organism evidence="1 2">
    <name type="scientific">Caligus rogercresseyi</name>
    <name type="common">Sea louse</name>
    <dbReference type="NCBI Taxonomy" id="217165"/>
    <lineage>
        <taxon>Eukaryota</taxon>
        <taxon>Metazoa</taxon>
        <taxon>Ecdysozoa</taxon>
        <taxon>Arthropoda</taxon>
        <taxon>Crustacea</taxon>
        <taxon>Multicrustacea</taxon>
        <taxon>Hexanauplia</taxon>
        <taxon>Copepoda</taxon>
        <taxon>Siphonostomatoida</taxon>
        <taxon>Caligidae</taxon>
        <taxon>Caligus</taxon>
    </lineage>
</organism>
<dbReference type="OrthoDB" id="2096344at2759"/>
<dbReference type="PANTHER" id="PTHR44499:SF1">
    <property type="entry name" value="JOUBERIN"/>
    <property type="match status" value="1"/>
</dbReference>
<accession>A0A7T8KFN0</accession>